<evidence type="ECO:0000256" key="15">
    <source>
        <dbReference type="ARBA" id="ARBA00023136"/>
    </source>
</evidence>
<evidence type="ECO:0000259" key="19">
    <source>
        <dbReference type="Pfam" id="PF12932"/>
    </source>
</evidence>
<keyword evidence="9" id="KW-0597">Phosphoprotein</keyword>
<feature type="compositionally biased region" description="Polar residues" evidence="17">
    <location>
        <begin position="1067"/>
        <end position="1081"/>
    </location>
</feature>
<dbReference type="GO" id="GO:0070973">
    <property type="term" value="P:protein localization to endoplasmic reticulum exit site"/>
    <property type="evidence" value="ECO:0007669"/>
    <property type="project" value="TreeGrafter"/>
</dbReference>
<keyword evidence="10 16" id="KW-0256">Endoplasmic reticulum</keyword>
<feature type="compositionally biased region" description="Polar residues" evidence="17">
    <location>
        <begin position="781"/>
        <end position="793"/>
    </location>
</feature>
<dbReference type="GO" id="GO:0016192">
    <property type="term" value="P:vesicle-mediated transport"/>
    <property type="evidence" value="ECO:0007669"/>
    <property type="project" value="UniProtKB-KW"/>
</dbReference>
<feature type="region of interest" description="Disordered" evidence="17">
    <location>
        <begin position="1901"/>
        <end position="1975"/>
    </location>
</feature>
<feature type="compositionally biased region" description="Low complexity" evidence="17">
    <location>
        <begin position="988"/>
        <end position="1002"/>
    </location>
</feature>
<dbReference type="GeneTree" id="ENSGT00940000159324"/>
<feature type="compositionally biased region" description="Pro residues" evidence="17">
    <location>
        <begin position="1"/>
        <end position="19"/>
    </location>
</feature>
<keyword evidence="8" id="KW-0963">Cytoplasm</keyword>
<organism evidence="20 21">
    <name type="scientific">Takifugu rubripes</name>
    <name type="common">Japanese pufferfish</name>
    <name type="synonym">Fugu rubripes</name>
    <dbReference type="NCBI Taxonomy" id="31033"/>
    <lineage>
        <taxon>Eukaryota</taxon>
        <taxon>Metazoa</taxon>
        <taxon>Chordata</taxon>
        <taxon>Craniata</taxon>
        <taxon>Vertebrata</taxon>
        <taxon>Euteleostomi</taxon>
        <taxon>Actinopterygii</taxon>
        <taxon>Neopterygii</taxon>
        <taxon>Teleostei</taxon>
        <taxon>Neoteleostei</taxon>
        <taxon>Acanthomorphata</taxon>
        <taxon>Eupercaria</taxon>
        <taxon>Tetraodontiformes</taxon>
        <taxon>Tetradontoidea</taxon>
        <taxon>Tetraodontidae</taxon>
        <taxon>Takifugu</taxon>
    </lineage>
</organism>
<protein>
    <recommendedName>
        <fullName evidence="16">Protein transport protein sec16</fullName>
    </recommendedName>
</protein>
<name>A0A674MBV4_TAKRU</name>
<evidence type="ECO:0000256" key="17">
    <source>
        <dbReference type="SAM" id="MobiDB-lite"/>
    </source>
</evidence>
<feature type="compositionally biased region" description="Low complexity" evidence="17">
    <location>
        <begin position="1185"/>
        <end position="1195"/>
    </location>
</feature>
<evidence type="ECO:0000256" key="14">
    <source>
        <dbReference type="ARBA" id="ARBA00023034"/>
    </source>
</evidence>
<dbReference type="CDD" id="cd09233">
    <property type="entry name" value="ACE1-Sec16-like"/>
    <property type="match status" value="1"/>
</dbReference>
<dbReference type="InterPro" id="IPR024340">
    <property type="entry name" value="Sec16_CCD"/>
</dbReference>
<dbReference type="Pfam" id="PF12932">
    <property type="entry name" value="Sec16"/>
    <property type="match status" value="1"/>
</dbReference>
<feature type="compositionally biased region" description="Polar residues" evidence="17">
    <location>
        <begin position="762"/>
        <end position="772"/>
    </location>
</feature>
<dbReference type="GO" id="GO:0005829">
    <property type="term" value="C:cytosol"/>
    <property type="evidence" value="ECO:0007669"/>
    <property type="project" value="UniProtKB-SubCell"/>
</dbReference>
<feature type="compositionally biased region" description="Pro residues" evidence="17">
    <location>
        <begin position="1941"/>
        <end position="1961"/>
    </location>
</feature>
<feature type="compositionally biased region" description="Polar residues" evidence="17">
    <location>
        <begin position="534"/>
        <end position="547"/>
    </location>
</feature>
<evidence type="ECO:0000256" key="6">
    <source>
        <dbReference type="ARBA" id="ARBA00005927"/>
    </source>
</evidence>
<dbReference type="Gene3D" id="1.25.40.1030">
    <property type="match status" value="1"/>
</dbReference>
<feature type="region of interest" description="Disordered" evidence="17">
    <location>
        <begin position="837"/>
        <end position="856"/>
    </location>
</feature>
<feature type="compositionally biased region" description="Basic and acidic residues" evidence="17">
    <location>
        <begin position="1908"/>
        <end position="1931"/>
    </location>
</feature>
<evidence type="ECO:0000256" key="8">
    <source>
        <dbReference type="ARBA" id="ARBA00022490"/>
    </source>
</evidence>
<feature type="compositionally biased region" description="Low complexity" evidence="17">
    <location>
        <begin position="935"/>
        <end position="948"/>
    </location>
</feature>
<evidence type="ECO:0000256" key="4">
    <source>
        <dbReference type="ARBA" id="ARBA00004524"/>
    </source>
</evidence>
<feature type="region of interest" description="Disordered" evidence="17">
    <location>
        <begin position="358"/>
        <end position="494"/>
    </location>
</feature>
<dbReference type="GO" id="GO:0005789">
    <property type="term" value="C:endoplasmic reticulum membrane"/>
    <property type="evidence" value="ECO:0007669"/>
    <property type="project" value="UniProtKB-SubCell"/>
</dbReference>
<feature type="region of interest" description="Disordered" evidence="17">
    <location>
        <begin position="1820"/>
        <end position="1857"/>
    </location>
</feature>
<reference evidence="20" key="3">
    <citation type="submission" date="2025-09" db="UniProtKB">
        <authorList>
            <consortium name="Ensembl"/>
        </authorList>
    </citation>
    <scope>IDENTIFICATION</scope>
</reference>
<evidence type="ECO:0000256" key="1">
    <source>
        <dbReference type="ARBA" id="ARBA00004395"/>
    </source>
</evidence>
<dbReference type="FunFam" id="1.25.40.1030:FF:000002">
    <property type="entry name" value="Protein transport protein sec16"/>
    <property type="match status" value="1"/>
</dbReference>
<keyword evidence="11" id="KW-0492">Microsome</keyword>
<feature type="compositionally biased region" description="Polar residues" evidence="17">
    <location>
        <begin position="66"/>
        <end position="84"/>
    </location>
</feature>
<keyword evidence="15 16" id="KW-0472">Membrane</keyword>
<gene>
    <name evidence="20" type="primary">sec16a</name>
</gene>
<keyword evidence="7 16" id="KW-0813">Transport</keyword>
<dbReference type="Pfam" id="PF12931">
    <property type="entry name" value="TPR_Sec16"/>
    <property type="match status" value="1"/>
</dbReference>
<evidence type="ECO:0000256" key="2">
    <source>
        <dbReference type="ARBA" id="ARBA00004406"/>
    </source>
</evidence>
<reference evidence="20" key="2">
    <citation type="submission" date="2025-08" db="UniProtKB">
        <authorList>
            <consortium name="Ensembl"/>
        </authorList>
    </citation>
    <scope>IDENTIFICATION</scope>
</reference>
<feature type="compositionally biased region" description="Polar residues" evidence="17">
    <location>
        <begin position="409"/>
        <end position="420"/>
    </location>
</feature>
<accession>A0A674MBV4</accession>
<dbReference type="InterPro" id="IPR024298">
    <property type="entry name" value="Sec16_Sec23-bd"/>
</dbReference>
<dbReference type="GO" id="GO:0051668">
    <property type="term" value="P:localization within membrane"/>
    <property type="evidence" value="ECO:0007669"/>
    <property type="project" value="UniProtKB-ARBA"/>
</dbReference>
<evidence type="ECO:0000256" key="11">
    <source>
        <dbReference type="ARBA" id="ARBA00022848"/>
    </source>
</evidence>
<feature type="region of interest" description="Disordered" evidence="17">
    <location>
        <begin position="1179"/>
        <end position="1217"/>
    </location>
</feature>
<evidence type="ECO:0000313" key="21">
    <source>
        <dbReference type="Proteomes" id="UP000005226"/>
    </source>
</evidence>
<feature type="region of interest" description="Disordered" evidence="17">
    <location>
        <begin position="890"/>
        <end position="910"/>
    </location>
</feature>
<feature type="region of interest" description="Disordered" evidence="17">
    <location>
        <begin position="933"/>
        <end position="1007"/>
    </location>
</feature>
<feature type="region of interest" description="Disordered" evidence="17">
    <location>
        <begin position="529"/>
        <end position="578"/>
    </location>
</feature>
<dbReference type="GO" id="GO:0015031">
    <property type="term" value="P:protein transport"/>
    <property type="evidence" value="ECO:0007669"/>
    <property type="project" value="UniProtKB-KW"/>
</dbReference>
<evidence type="ECO:0000256" key="3">
    <source>
        <dbReference type="ARBA" id="ARBA00004514"/>
    </source>
</evidence>
<keyword evidence="14 16" id="KW-0333">Golgi apparatus</keyword>
<feature type="compositionally biased region" description="Polar residues" evidence="17">
    <location>
        <begin position="252"/>
        <end position="263"/>
    </location>
</feature>
<dbReference type="PANTHER" id="PTHR13402">
    <property type="entry name" value="RGPR-RELATED"/>
    <property type="match status" value="1"/>
</dbReference>
<feature type="domain" description="Sec16 central conserved" evidence="19">
    <location>
        <begin position="1286"/>
        <end position="1384"/>
    </location>
</feature>
<dbReference type="GO" id="GO:0007030">
    <property type="term" value="P:Golgi organization"/>
    <property type="evidence" value="ECO:0007669"/>
    <property type="project" value="TreeGrafter"/>
</dbReference>
<evidence type="ECO:0000259" key="18">
    <source>
        <dbReference type="Pfam" id="PF12931"/>
    </source>
</evidence>
<feature type="compositionally biased region" description="Pro residues" evidence="17">
    <location>
        <begin position="172"/>
        <end position="184"/>
    </location>
</feature>
<sequence>MQPPPRNTPPGGSGPPPSGPNMFRRTRPPKHPAAAQPTMPPVTHPMTDPFAFVRAPPPMPAGGPTIPSSTPLQALPNNAQSQAHTGLPLQPLSPPSALPGSASSSLPGMTLFNPQGAASLPVHPDPPTGAEQSYFNSRDQIPPAPSEPPQAASGPIPSQTAFNHEFQERPSQPLPFQPMVPPYPSSQWTPDHGSRPPSVQNYFQPTNDPPPFDLPPQNQMFPANNQVAHHGTLAPSVQPGHPHIQGPIPLQNPANTLSTQWPDPNTPHPHHPHHHNPPFQAQGYFSQSSAPQEPWFNQPPSDSGYHQMGKSTAPPQPDIAAAQHMSNLGPDIASGPSLGPYPHEASALSMFFKDDVENEETLAGERSQVNGGSGSVPHHVHQQPICSQGDDQPPPPLEHSHPQYMNDGNYASQGSTQKPSDTQDRHAENLEYVPNQEVLPSETHCTPAATSVEQFETGPNLETPDSVSRPMRSASVSSNYSNISHGSGTATRRHQGVAGTFIQQESPRLSDEATVSPASGRYFEQIDTSPAGVSCSQQSSLEQMWPSTPSPPKPTGNFQASANSSFEPVRSHGVGVRPPEVDKAKMEAEGGVDSAPGNLEQPPDNMENIYGSGHSLPVASGTVSLSTNPVVHSHSRPSSRAFGASRPCESPATTLWAQNDPASLSTNIVLAPAAPTILAPLREPSTDVIQPPEDGPLDLQLLQRAQQMSQQHLENLENPPKVSEADLNDTQGNLGYASLLVSESLQQPVLIAPPVSTYSVIPSNTSPTTAAQISKRESTPPVRTQGQAASTSQSALVTSSQNPLFVAGPIGVSSVTSKQGPLNLTRNGMEAKSDLTALPQPQTTHPPLSLGGDSHSSLQVNSAASLLTAPLSNHNQRSNYELLDFSMHQSQPQIQAPGPPPSLHESPQSTNGFYLQVTKDAQQGIKVAENLSAHTTSTSSTPQTISRSQAAGGTQPQAEPPTAPEPSALQGENTSGPAEPPRPPSSAGSQHGYGPPHPSHGQPYGGYYYGEYLDSRASYPSGQYPPPPVDLRAQQADGWYGRYEGHPAAYRDQNYQYREPQPERPSSRTSQYSDRPSSRQGYQDDYNRAKRTAYNDYYADYKHYDYAGMRYNYGQYDPRHRGYYDQAYWSYDDAYRARDYYNHQMKEGYDDQWQYYPGYDSSFDDDYRRRGDIYNDDFDRRSVHSEQSAHSVHSSHSQHSRRSSFSSRSQQSQVYRSQPDLVSAVYDTTSSTLAVDYSYGQYPAQNDVSQNYYGYPEYNAESTWTAPEQPPPRPATPEKFTMPHCCARFGPGGHLVQVLPNLPSAGQPALVDIHSMEVMLQDTPEQSELRSFPGPLVREETHKVDVIKFSQNKALECARDNNLLDRDSARLLWDFIVLLCRQNGTVVGTDIADLLLKEHRSVWLPGKSPNEANLIDFNNEPLARAEEEPGAGPLSLLSDTFMTVPENVGKETERFRELLLFGRKKDALEAAMKAGLWGHALLLASKMDNRTHARVMTRFANSLPINDPLQTVYQLMSGRMPASATCCGEEKWGDWRPHLAMVLSNLTHTLDLDTRTITTMGDTLASKGLLDAAHFCYLMAQVGLGVFTKKSTKMVLIGSNHSLPFFQFATNEAIQRTEAYEYAQSLGSQPCSLPNFQVFKFIYACRLAESGLSAQAFHYCEVVSRTVLMHPGYYSPFFISQIIQMSEKLRFFDPQLKEKPEQELFNEPEWLMELRQLDGQIRVRREKRNCSCFSIMYQIQSFYLLSAPTSILQDGMTISQPDVPQFYPVPPSCPPGHIPISGYPPQDHCFAPPPFQPQPEHSEMYPGSHPCPPSYHAGQIPPHMPPQVPHSPAEMHHSTSPIHQHMPPSPGHMPSVDQLAQTPLEISSPRRSSFTQQKDLYDQMAHMVSVWSSENPEFIQQRCSSGKNEAHLPDDKNKSIVWDEQKQKWVDQNEPEEESKPPPPPPSGFPSMPQMPGPAGPGAPSSSGPPVNMFSRKAGTRHKYVDVLNPNKPANSGLAPNPADIFAPLAPMQMPANLFVPSSGACQQYDPSSVPAVPDGSQSGEVRQAVSLWCSPHHATTKIMMLGTLTVTADCLFM</sequence>
<evidence type="ECO:0000313" key="20">
    <source>
        <dbReference type="Ensembl" id="ENSTRUP00000058871.1"/>
    </source>
</evidence>
<feature type="compositionally biased region" description="Low complexity" evidence="17">
    <location>
        <begin position="1203"/>
        <end position="1217"/>
    </location>
</feature>
<evidence type="ECO:0000256" key="9">
    <source>
        <dbReference type="ARBA" id="ARBA00022553"/>
    </source>
</evidence>
<evidence type="ECO:0000256" key="7">
    <source>
        <dbReference type="ARBA" id="ARBA00022448"/>
    </source>
</evidence>
<feature type="compositionally biased region" description="Polar residues" evidence="17">
    <location>
        <begin position="130"/>
        <end position="139"/>
    </location>
</feature>
<keyword evidence="12 16" id="KW-0931">ER-Golgi transport</keyword>
<dbReference type="GO" id="GO:0048471">
    <property type="term" value="C:perinuclear region of cytoplasm"/>
    <property type="evidence" value="ECO:0007669"/>
    <property type="project" value="UniProtKB-SubCell"/>
</dbReference>
<comment type="subunit">
    <text evidence="16">SEC16A and SEC16B are each present in multiple copies in a heteromeric complex.</text>
</comment>
<dbReference type="GO" id="GO:0007029">
    <property type="term" value="P:endoplasmic reticulum organization"/>
    <property type="evidence" value="ECO:0007669"/>
    <property type="project" value="UniProtKB-ARBA"/>
</dbReference>
<feature type="region of interest" description="Disordered" evidence="17">
    <location>
        <begin position="762"/>
        <end position="793"/>
    </location>
</feature>
<evidence type="ECO:0000256" key="16">
    <source>
        <dbReference type="RuleBase" id="RU364101"/>
    </source>
</evidence>
<keyword evidence="21" id="KW-1185">Reference proteome</keyword>
<comment type="function">
    <text evidence="16">Plays a role in the organization of the endoplasmic reticulum exit sites (ERES), also known as transitional endoplasmic reticulum (tER). Required for secretory cargo traffic from the endoplasmic reticulum to the Golgi apparatus.</text>
</comment>
<feature type="compositionally biased region" description="Low complexity" evidence="17">
    <location>
        <begin position="98"/>
        <end position="108"/>
    </location>
</feature>
<evidence type="ECO:0000256" key="10">
    <source>
        <dbReference type="ARBA" id="ARBA00022824"/>
    </source>
</evidence>
<dbReference type="GO" id="GO:0012507">
    <property type="term" value="C:ER to Golgi transport vesicle membrane"/>
    <property type="evidence" value="ECO:0007669"/>
    <property type="project" value="TreeGrafter"/>
</dbReference>
<keyword evidence="13 16" id="KW-0653">Protein transport</keyword>
<comment type="subcellular location">
    <subcellularLocation>
        <location evidence="3">Cytoplasm</location>
        <location evidence="3">Cytosol</location>
    </subcellularLocation>
    <subcellularLocation>
        <location evidence="5">Cytoplasm</location>
        <location evidence="5">Perinuclear region</location>
    </subcellularLocation>
    <subcellularLocation>
        <location evidence="2">Endoplasmic reticulum membrane</location>
        <topology evidence="2">Peripheral membrane protein</topology>
    </subcellularLocation>
    <subcellularLocation>
        <location evidence="1">Golgi apparatus membrane</location>
        <topology evidence="1">Peripheral membrane protein</topology>
    </subcellularLocation>
    <subcellularLocation>
        <location evidence="4">Microsome membrane</location>
    </subcellularLocation>
</comment>
<dbReference type="PANTHER" id="PTHR13402:SF13">
    <property type="entry name" value="PROTEIN TRANSPORT PROTEIN SEC16A"/>
    <property type="match status" value="1"/>
</dbReference>
<feature type="domain" description="Sec16 Sec23-binding" evidence="18">
    <location>
        <begin position="1456"/>
        <end position="1690"/>
    </location>
</feature>
<evidence type="ECO:0000256" key="5">
    <source>
        <dbReference type="ARBA" id="ARBA00004556"/>
    </source>
</evidence>
<comment type="similarity">
    <text evidence="6 16">Belongs to the SEC16 family.</text>
</comment>
<feature type="region of interest" description="Disordered" evidence="17">
    <location>
        <begin position="627"/>
        <end position="646"/>
    </location>
</feature>
<feature type="region of interest" description="Disordered" evidence="17">
    <location>
        <begin position="1050"/>
        <end position="1089"/>
    </location>
</feature>
<feature type="compositionally biased region" description="Low complexity" evidence="17">
    <location>
        <begin position="473"/>
        <end position="487"/>
    </location>
</feature>
<feature type="region of interest" description="Disordered" evidence="17">
    <location>
        <begin position="1"/>
        <end position="344"/>
    </location>
</feature>
<feature type="compositionally biased region" description="Polar residues" evidence="17">
    <location>
        <begin position="556"/>
        <end position="566"/>
    </location>
</feature>
<dbReference type="Proteomes" id="UP000005226">
    <property type="component" value="Chromosome 6"/>
</dbReference>
<evidence type="ECO:0000256" key="12">
    <source>
        <dbReference type="ARBA" id="ARBA00022892"/>
    </source>
</evidence>
<proteinExistence type="inferred from homology"/>
<dbReference type="GO" id="GO:0070971">
    <property type="term" value="C:endoplasmic reticulum exit site"/>
    <property type="evidence" value="ECO:0007669"/>
    <property type="project" value="UniProtKB-ARBA"/>
</dbReference>
<evidence type="ECO:0000256" key="13">
    <source>
        <dbReference type="ARBA" id="ARBA00022927"/>
    </source>
</evidence>
<dbReference type="Ensembl" id="ENSTRUT00000060334.1">
    <property type="protein sequence ID" value="ENSTRUP00000058871.1"/>
    <property type="gene ID" value="ENSTRUG00000018095.3"/>
</dbReference>
<reference evidence="20 21" key="1">
    <citation type="journal article" date="2011" name="Genome Biol. Evol.">
        <title>Integration of the genetic map and genome assembly of fugu facilitates insights into distinct features of genome evolution in teleosts and mammals.</title>
        <authorList>
            <person name="Kai W."/>
            <person name="Kikuchi K."/>
            <person name="Tohari S."/>
            <person name="Chew A.K."/>
            <person name="Tay A."/>
            <person name="Fujiwara A."/>
            <person name="Hosoya S."/>
            <person name="Suetake H."/>
            <person name="Naruse K."/>
            <person name="Brenner S."/>
            <person name="Suzuki Y."/>
            <person name="Venkatesh B."/>
        </authorList>
    </citation>
    <scope>NUCLEOTIDE SEQUENCE [LARGE SCALE GENOMIC DNA]</scope>
</reference>
<dbReference type="GO" id="GO:0000139">
    <property type="term" value="C:Golgi membrane"/>
    <property type="evidence" value="ECO:0007669"/>
    <property type="project" value="UniProtKB-SubCell"/>
</dbReference>